<dbReference type="PANTHER" id="PTHR10672">
    <property type="entry name" value="ADDUCIN"/>
    <property type="match status" value="1"/>
</dbReference>
<dbReference type="Pfam" id="PF00596">
    <property type="entry name" value="Aldolase_II"/>
    <property type="match status" value="1"/>
</dbReference>
<organism evidence="4 5">
    <name type="scientific">Pseudocercospora musae</name>
    <dbReference type="NCBI Taxonomy" id="113226"/>
    <lineage>
        <taxon>Eukaryota</taxon>
        <taxon>Fungi</taxon>
        <taxon>Dikarya</taxon>
        <taxon>Ascomycota</taxon>
        <taxon>Pezizomycotina</taxon>
        <taxon>Dothideomycetes</taxon>
        <taxon>Dothideomycetidae</taxon>
        <taxon>Mycosphaerellales</taxon>
        <taxon>Mycosphaerellaceae</taxon>
        <taxon>Pseudocercospora</taxon>
    </lineage>
</organism>
<accession>A0A139IUC6</accession>
<feature type="domain" description="Metallo-beta-lactamase" evidence="2">
    <location>
        <begin position="340"/>
        <end position="554"/>
    </location>
</feature>
<dbReference type="EMBL" id="LFZO01000008">
    <property type="protein sequence ID" value="KXT18357.1"/>
    <property type="molecule type" value="Genomic_DNA"/>
</dbReference>
<dbReference type="Gene3D" id="3.60.15.10">
    <property type="entry name" value="Ribonuclease Z/Hydroxyacylglutathione hydrolase-like"/>
    <property type="match status" value="1"/>
</dbReference>
<reference evidence="4 5" key="1">
    <citation type="submission" date="2015-07" db="EMBL/GenBank/DDBJ databases">
        <title>Comparative genomics of the Sigatoka disease complex on banana suggests a link between parallel evolutionary changes in Pseudocercospora fijiensis and Pseudocercospora eumusae and increased virulence on the banana host.</title>
        <authorList>
            <person name="Chang T.-C."/>
            <person name="Salvucci A."/>
            <person name="Crous P.W."/>
            <person name="Stergiopoulos I."/>
        </authorList>
    </citation>
    <scope>NUCLEOTIDE SEQUENCE [LARGE SCALE GENOMIC DNA]</scope>
    <source>
        <strain evidence="4 5">CBS 116634</strain>
    </source>
</reference>
<evidence type="ECO:0000256" key="1">
    <source>
        <dbReference type="SAM" id="MobiDB-lite"/>
    </source>
</evidence>
<sequence length="662" mass="73793">MAPVSTQDQAPASNGHVKKQPDLKKQTAGASVGVGFAGPAKLEFKNKYEEREYIKGRLACAYRMFGHYGLNEGSAGHITVRDPIEPETFWVNPFGVDFNMINKSDLLRVDHEGNILDHGRVKLLNRAAFLIHGAVHAARPDVQCAAHTHSVHGRAWCAQGRKLDSISLESCIFWDDHVVFDGKGIVLAEDEGCDIAEALGDKKAALLRNHGLLTVGQTIEEACNWFYTLDRVCHVQLLADAAASGRGLETSKISDEEAEYTRAVVGTSRAGYFGGKMMMDLIDELTEKKYMQCVHGGTEAATGPEHTSFKVDSESIMHRQIPMSPFLQPDYEGHDKLVGPSFSFLVQHSSSKPILFDLAVRKDWEKYPSYEKWVRLKWEIHVDKDVATILKENGVDVDGGAIGAIVWSHHHWDHVGNPATFPSSTELVVGPGFKEAHLPGYPTRQDATLLDTDFEGRNTREISFEKGGKGLKIGRFNAFDYFGDGSFYLLDTPGHSIGHMCGLARVSSSPDSFVFMGGDASHHGGEFRPTEYSPLPKELDPSPLRRKQTVCPGHVLLDMHPHQRADKPYYYVTESFAQDKKVADWTIDGLGEFDAHENVLMLMAHDDAVVDPPQFDFYPKTLNSWFRQGIGKKVKWMFFRDFEDAMESKEKGGQAFTWGKYP</sequence>
<dbReference type="SMART" id="SM00849">
    <property type="entry name" value="Lactamase_B"/>
    <property type="match status" value="1"/>
</dbReference>
<evidence type="ECO:0000313" key="5">
    <source>
        <dbReference type="Proteomes" id="UP000073492"/>
    </source>
</evidence>
<dbReference type="InterPro" id="IPR001303">
    <property type="entry name" value="Aldolase_II/adducin_N"/>
</dbReference>
<dbReference type="FunFam" id="3.40.225.10:FF:000009">
    <property type="entry name" value="Class II aldolase/adducin N-terminal"/>
    <property type="match status" value="1"/>
</dbReference>
<gene>
    <name evidence="4" type="ORF">AC579_966</name>
</gene>
<dbReference type="PANTHER" id="PTHR10672:SF41">
    <property type="entry name" value="CLASS II ALDOLASE_ADDUCIN DOMAIN PROTEIN (AFU_ORTHOLOGUE AFUA_3G01330)"/>
    <property type="match status" value="1"/>
</dbReference>
<dbReference type="SUPFAM" id="SSF56281">
    <property type="entry name" value="Metallo-hydrolase/oxidoreductase"/>
    <property type="match status" value="1"/>
</dbReference>
<dbReference type="Gene3D" id="3.40.225.10">
    <property type="entry name" value="Class II aldolase/adducin N-terminal domain"/>
    <property type="match status" value="1"/>
</dbReference>
<dbReference type="OrthoDB" id="10250730at2759"/>
<dbReference type="GO" id="GO:0005856">
    <property type="term" value="C:cytoskeleton"/>
    <property type="evidence" value="ECO:0007669"/>
    <property type="project" value="TreeGrafter"/>
</dbReference>
<dbReference type="AlphaFoldDB" id="A0A139IUC6"/>
<dbReference type="SMART" id="SM01007">
    <property type="entry name" value="Aldolase_II"/>
    <property type="match status" value="1"/>
</dbReference>
<evidence type="ECO:0008006" key="6">
    <source>
        <dbReference type="Google" id="ProtNLM"/>
    </source>
</evidence>
<evidence type="ECO:0000259" key="2">
    <source>
        <dbReference type="SMART" id="SM00849"/>
    </source>
</evidence>
<evidence type="ECO:0000259" key="3">
    <source>
        <dbReference type="SMART" id="SM01007"/>
    </source>
</evidence>
<evidence type="ECO:0000313" key="4">
    <source>
        <dbReference type="EMBL" id="KXT18357.1"/>
    </source>
</evidence>
<name>A0A139IUC6_9PEZI</name>
<dbReference type="Proteomes" id="UP000073492">
    <property type="component" value="Unassembled WGS sequence"/>
</dbReference>
<dbReference type="InterPro" id="IPR036866">
    <property type="entry name" value="RibonucZ/Hydroxyglut_hydro"/>
</dbReference>
<dbReference type="SUPFAM" id="SSF53639">
    <property type="entry name" value="AraD/HMP-PK domain-like"/>
    <property type="match status" value="1"/>
</dbReference>
<dbReference type="NCBIfam" id="NF004855">
    <property type="entry name" value="PRK06208.1"/>
    <property type="match status" value="1"/>
</dbReference>
<dbReference type="InterPro" id="IPR001279">
    <property type="entry name" value="Metallo-B-lactamas"/>
</dbReference>
<dbReference type="STRING" id="113226.A0A139IUC6"/>
<dbReference type="GO" id="GO:0051015">
    <property type="term" value="F:actin filament binding"/>
    <property type="evidence" value="ECO:0007669"/>
    <property type="project" value="TreeGrafter"/>
</dbReference>
<comment type="caution">
    <text evidence="4">The sequence shown here is derived from an EMBL/GenBank/DDBJ whole genome shotgun (WGS) entry which is preliminary data.</text>
</comment>
<feature type="domain" description="Class II aldolase/adducin N-terminal" evidence="3">
    <location>
        <begin position="56"/>
        <end position="237"/>
    </location>
</feature>
<dbReference type="InterPro" id="IPR036409">
    <property type="entry name" value="Aldolase_II/adducin_N_sf"/>
</dbReference>
<feature type="compositionally biased region" description="Polar residues" evidence="1">
    <location>
        <begin position="1"/>
        <end position="12"/>
    </location>
</feature>
<dbReference type="InterPro" id="IPR051017">
    <property type="entry name" value="Aldolase-II_Adducin_sf"/>
</dbReference>
<dbReference type="CDD" id="cd07730">
    <property type="entry name" value="metallo-hydrolase-like_MBL-fold"/>
    <property type="match status" value="1"/>
</dbReference>
<proteinExistence type="predicted"/>
<keyword evidence="5" id="KW-1185">Reference proteome</keyword>
<protein>
    <recommendedName>
        <fullName evidence="6">Class II aldolase/adducin N-terminal domain-containing protein</fullName>
    </recommendedName>
</protein>
<feature type="region of interest" description="Disordered" evidence="1">
    <location>
        <begin position="1"/>
        <end position="24"/>
    </location>
</feature>